<name>A0A915N576_MELJA</name>
<dbReference type="Proteomes" id="UP000887561">
    <property type="component" value="Unplaced"/>
</dbReference>
<feature type="compositionally biased region" description="Basic and acidic residues" evidence="1">
    <location>
        <begin position="165"/>
        <end position="179"/>
    </location>
</feature>
<organism evidence="2 3">
    <name type="scientific">Meloidogyne javanica</name>
    <name type="common">Root-knot nematode worm</name>
    <dbReference type="NCBI Taxonomy" id="6303"/>
    <lineage>
        <taxon>Eukaryota</taxon>
        <taxon>Metazoa</taxon>
        <taxon>Ecdysozoa</taxon>
        <taxon>Nematoda</taxon>
        <taxon>Chromadorea</taxon>
        <taxon>Rhabditida</taxon>
        <taxon>Tylenchina</taxon>
        <taxon>Tylenchomorpha</taxon>
        <taxon>Tylenchoidea</taxon>
        <taxon>Meloidogynidae</taxon>
        <taxon>Meloidogyninae</taxon>
        <taxon>Meloidogyne</taxon>
        <taxon>Meloidogyne incognita group</taxon>
    </lineage>
</organism>
<dbReference type="AlphaFoldDB" id="A0A915N576"/>
<dbReference type="WBParaSite" id="scaffold829_cov184.g1854">
    <property type="protein sequence ID" value="scaffold829_cov184.g1854"/>
    <property type="gene ID" value="scaffold829_cov184.g1854"/>
</dbReference>
<sequence>MHPGEGSGSQPRGMHIGAGPSGSGPQQPMTLDDHIRQLLHDYGNSEPHPKIRRRQLRNEEPRQLIDTVAKQYDNLLSAYNELNTEFENSSTRVQNILMVRLHYMGNHEMQQKIDADTNQLNIRLQQIPNEQLGIIEDMQKIYNHLKKAKRRRQNQISESKRRQRQRDNRSGNREAGSKK</sequence>
<evidence type="ECO:0000313" key="2">
    <source>
        <dbReference type="Proteomes" id="UP000887561"/>
    </source>
</evidence>
<evidence type="ECO:0000256" key="1">
    <source>
        <dbReference type="SAM" id="MobiDB-lite"/>
    </source>
</evidence>
<protein>
    <submittedName>
        <fullName evidence="3">Uncharacterized protein</fullName>
    </submittedName>
</protein>
<feature type="region of interest" description="Disordered" evidence="1">
    <location>
        <begin position="1"/>
        <end position="30"/>
    </location>
</feature>
<accession>A0A915N576</accession>
<reference evidence="3" key="1">
    <citation type="submission" date="2022-11" db="UniProtKB">
        <authorList>
            <consortium name="WormBaseParasite"/>
        </authorList>
    </citation>
    <scope>IDENTIFICATION</scope>
</reference>
<proteinExistence type="predicted"/>
<keyword evidence="2" id="KW-1185">Reference proteome</keyword>
<feature type="region of interest" description="Disordered" evidence="1">
    <location>
        <begin position="146"/>
        <end position="179"/>
    </location>
</feature>
<evidence type="ECO:0000313" key="3">
    <source>
        <dbReference type="WBParaSite" id="scaffold829_cov184.g1854"/>
    </source>
</evidence>